<dbReference type="EMBL" id="FUKQ01000012">
    <property type="protein sequence ID" value="SJN23762.1"/>
    <property type="molecule type" value="Genomic_DNA"/>
</dbReference>
<evidence type="ECO:0000256" key="2">
    <source>
        <dbReference type="ARBA" id="ARBA00022448"/>
    </source>
</evidence>
<name>A0A1R4IV95_9ACTN</name>
<dbReference type="InterPro" id="IPR035906">
    <property type="entry name" value="MetI-like_sf"/>
</dbReference>
<keyword evidence="5 7" id="KW-1133">Transmembrane helix</keyword>
<feature type="transmembrane region" description="Helical" evidence="7">
    <location>
        <begin position="248"/>
        <end position="269"/>
    </location>
</feature>
<dbReference type="PANTHER" id="PTHR30465">
    <property type="entry name" value="INNER MEMBRANE ABC TRANSPORTER"/>
    <property type="match status" value="1"/>
</dbReference>
<dbReference type="InterPro" id="IPR000515">
    <property type="entry name" value="MetI-like"/>
</dbReference>
<keyword evidence="6 7" id="KW-0472">Membrane</keyword>
<feature type="transmembrane region" description="Helical" evidence="7">
    <location>
        <begin position="296"/>
        <end position="320"/>
    </location>
</feature>
<dbReference type="OrthoDB" id="147688at2"/>
<feature type="transmembrane region" description="Helical" evidence="7">
    <location>
        <begin position="191"/>
        <end position="209"/>
    </location>
</feature>
<evidence type="ECO:0000256" key="3">
    <source>
        <dbReference type="ARBA" id="ARBA00022475"/>
    </source>
</evidence>
<dbReference type="Gene3D" id="1.10.3720.10">
    <property type="entry name" value="MetI-like"/>
    <property type="match status" value="1"/>
</dbReference>
<dbReference type="GO" id="GO:0055085">
    <property type="term" value="P:transmembrane transport"/>
    <property type="evidence" value="ECO:0007669"/>
    <property type="project" value="InterPro"/>
</dbReference>
<dbReference type="SUPFAM" id="SSF161098">
    <property type="entry name" value="MetI-like"/>
    <property type="match status" value="1"/>
</dbReference>
<dbReference type="PANTHER" id="PTHR30465:SF0">
    <property type="entry name" value="OLIGOPEPTIDE TRANSPORT SYSTEM PERMEASE PROTEIN APPB"/>
    <property type="match status" value="1"/>
</dbReference>
<evidence type="ECO:0000259" key="8">
    <source>
        <dbReference type="PROSITE" id="PS50928"/>
    </source>
</evidence>
<keyword evidence="4 7" id="KW-0812">Transmembrane</keyword>
<evidence type="ECO:0000256" key="4">
    <source>
        <dbReference type="ARBA" id="ARBA00022692"/>
    </source>
</evidence>
<dbReference type="RefSeq" id="WP_094763884.1">
    <property type="nucleotide sequence ID" value="NZ_FUKQ01000012.1"/>
</dbReference>
<protein>
    <submittedName>
        <fullName evidence="9">Oligopeptide transport system permease protein OppB (TC 3.A.1.5.1)</fullName>
    </submittedName>
</protein>
<gene>
    <name evidence="9" type="ORF">FM114_03930</name>
</gene>
<accession>A0A1R4IV95</accession>
<feature type="transmembrane region" description="Helical" evidence="7">
    <location>
        <begin position="12"/>
        <end position="31"/>
    </location>
</feature>
<proteinExistence type="inferred from homology"/>
<organism evidence="9 10">
    <name type="scientific">Luteococcus japonicus LSP_Lj1</name>
    <dbReference type="NCBI Taxonomy" id="1255658"/>
    <lineage>
        <taxon>Bacteria</taxon>
        <taxon>Bacillati</taxon>
        <taxon>Actinomycetota</taxon>
        <taxon>Actinomycetes</taxon>
        <taxon>Propionibacteriales</taxon>
        <taxon>Propionibacteriaceae</taxon>
        <taxon>Luteococcus</taxon>
    </lineage>
</organism>
<comment type="similarity">
    <text evidence="7">Belongs to the binding-protein-dependent transport system permease family.</text>
</comment>
<keyword evidence="3" id="KW-1003">Cell membrane</keyword>
<evidence type="ECO:0000256" key="6">
    <source>
        <dbReference type="ARBA" id="ARBA00023136"/>
    </source>
</evidence>
<sequence>MLRFLLRRLANYVLLLFIAVSLAFILASVSMDPRQAFDWTNPSLNRAAVNATLTNYNINPETSPLLRYSRWLKMVFGDWNWGFTPKGDSINELMGTKVWVSLRLMTIGTALGIIGGVVIGAWSAVRQYSKADRIISFFALLLISTPVLVLAPSLQMVATWVNTAAGMPIFEFIGETGQHGEYFGAGLMDRMQHLVLPTLSLSLMQMASYSRYQRNLMLDTLGADYVRTARAKGLRKAKAIRHHALRNAIIPMATYFAFSVALVFTGAAMTERIYGWHGMGAYSVDSITAQDINGTAAVVAFSGVCVLTGALLSDILIAAIDPRVRTS</sequence>
<dbReference type="AlphaFoldDB" id="A0A1R4IV95"/>
<dbReference type="PROSITE" id="PS50928">
    <property type="entry name" value="ABC_TM1"/>
    <property type="match status" value="1"/>
</dbReference>
<comment type="subcellular location">
    <subcellularLocation>
        <location evidence="1 7">Cell membrane</location>
        <topology evidence="1 7">Multi-pass membrane protein</topology>
    </subcellularLocation>
</comment>
<evidence type="ECO:0000313" key="10">
    <source>
        <dbReference type="Proteomes" id="UP000188342"/>
    </source>
</evidence>
<dbReference type="CDD" id="cd06261">
    <property type="entry name" value="TM_PBP2"/>
    <property type="match status" value="1"/>
</dbReference>
<dbReference type="Proteomes" id="UP000188342">
    <property type="component" value="Unassembled WGS sequence"/>
</dbReference>
<evidence type="ECO:0000256" key="5">
    <source>
        <dbReference type="ARBA" id="ARBA00022989"/>
    </source>
</evidence>
<feature type="transmembrane region" description="Helical" evidence="7">
    <location>
        <begin position="104"/>
        <end position="125"/>
    </location>
</feature>
<dbReference type="Pfam" id="PF00528">
    <property type="entry name" value="BPD_transp_1"/>
    <property type="match status" value="1"/>
</dbReference>
<keyword evidence="10" id="KW-1185">Reference proteome</keyword>
<evidence type="ECO:0000256" key="7">
    <source>
        <dbReference type="RuleBase" id="RU363032"/>
    </source>
</evidence>
<reference evidence="9 10" key="1">
    <citation type="submission" date="2017-02" db="EMBL/GenBank/DDBJ databases">
        <authorList>
            <person name="Peterson S.W."/>
        </authorList>
    </citation>
    <scope>NUCLEOTIDE SEQUENCE [LARGE SCALE GENOMIC DNA]</scope>
    <source>
        <strain evidence="9 10">LSP_Lj1</strain>
    </source>
</reference>
<keyword evidence="2 7" id="KW-0813">Transport</keyword>
<evidence type="ECO:0000313" key="9">
    <source>
        <dbReference type="EMBL" id="SJN23762.1"/>
    </source>
</evidence>
<dbReference type="GO" id="GO:0005886">
    <property type="term" value="C:plasma membrane"/>
    <property type="evidence" value="ECO:0007669"/>
    <property type="project" value="UniProtKB-SubCell"/>
</dbReference>
<evidence type="ECO:0000256" key="1">
    <source>
        <dbReference type="ARBA" id="ARBA00004651"/>
    </source>
</evidence>
<dbReference type="STRING" id="1255658.FM114_03930"/>
<feature type="transmembrane region" description="Helical" evidence="7">
    <location>
        <begin position="137"/>
        <end position="158"/>
    </location>
</feature>
<feature type="domain" description="ABC transmembrane type-1" evidence="8">
    <location>
        <begin position="98"/>
        <end position="317"/>
    </location>
</feature>